<accession>A0A4Q7PMJ3</accession>
<dbReference type="InterPro" id="IPR036465">
    <property type="entry name" value="vWFA_dom_sf"/>
</dbReference>
<comment type="caution">
    <text evidence="3">The sequence shown here is derived from an EMBL/GenBank/DDBJ whole genome shotgun (WGS) entry which is preliminary data.</text>
</comment>
<dbReference type="InterPro" id="IPR037066">
    <property type="entry name" value="Plug_dom_sf"/>
</dbReference>
<dbReference type="Pfam" id="PF13715">
    <property type="entry name" value="CarbopepD_reg_2"/>
    <property type="match status" value="2"/>
</dbReference>
<dbReference type="EMBL" id="SGXE01000001">
    <property type="protein sequence ID" value="RZT00233.1"/>
    <property type="molecule type" value="Genomic_DNA"/>
</dbReference>
<dbReference type="AlphaFoldDB" id="A0A4Q7PMJ3"/>
<evidence type="ECO:0000313" key="3">
    <source>
        <dbReference type="EMBL" id="RZT00233.1"/>
    </source>
</evidence>
<evidence type="ECO:0000313" key="4">
    <source>
        <dbReference type="Proteomes" id="UP000292262"/>
    </source>
</evidence>
<reference evidence="3 4" key="1">
    <citation type="submission" date="2019-02" db="EMBL/GenBank/DDBJ databases">
        <title>Genomic Encyclopedia of Type Strains, Phase IV (KMG-IV): sequencing the most valuable type-strain genomes for metagenomic binning, comparative biology and taxonomic classification.</title>
        <authorList>
            <person name="Goeker M."/>
        </authorList>
    </citation>
    <scope>NUCLEOTIDE SEQUENCE [LARGE SCALE GENOMIC DNA]</scope>
    <source>
        <strain evidence="3 4">DSM 17196</strain>
    </source>
</reference>
<dbReference type="Gene3D" id="2.170.130.10">
    <property type="entry name" value="TonB-dependent receptor, plug domain"/>
    <property type="match status" value="1"/>
</dbReference>
<dbReference type="Pfam" id="PF07715">
    <property type="entry name" value="Plug"/>
    <property type="match status" value="1"/>
</dbReference>
<dbReference type="InterPro" id="IPR008969">
    <property type="entry name" value="CarboxyPept-like_regulatory"/>
</dbReference>
<dbReference type="InterPro" id="IPR012910">
    <property type="entry name" value="Plug_dom"/>
</dbReference>
<evidence type="ECO:0000259" key="2">
    <source>
        <dbReference type="Pfam" id="PF07715"/>
    </source>
</evidence>
<dbReference type="RefSeq" id="WP_130286022.1">
    <property type="nucleotide sequence ID" value="NZ_SGXE01000001.1"/>
</dbReference>
<dbReference type="GO" id="GO:0004180">
    <property type="term" value="F:carboxypeptidase activity"/>
    <property type="evidence" value="ECO:0007669"/>
    <property type="project" value="UniProtKB-KW"/>
</dbReference>
<dbReference type="OrthoDB" id="1079187at2"/>
<keyword evidence="1" id="KW-0732">Signal</keyword>
<dbReference type="InterPro" id="IPR011990">
    <property type="entry name" value="TPR-like_helical_dom_sf"/>
</dbReference>
<feature type="domain" description="TonB-dependent receptor plug" evidence="2">
    <location>
        <begin position="564"/>
        <end position="665"/>
    </location>
</feature>
<protein>
    <submittedName>
        <fullName evidence="3">Carboxypeptidase-like protein</fullName>
    </submittedName>
</protein>
<dbReference type="Proteomes" id="UP000292262">
    <property type="component" value="Unassembled WGS sequence"/>
</dbReference>
<dbReference type="Gene3D" id="2.60.40.1120">
    <property type="entry name" value="Carboxypeptidase-like, regulatory domain"/>
    <property type="match status" value="1"/>
</dbReference>
<evidence type="ECO:0000256" key="1">
    <source>
        <dbReference type="SAM" id="SignalP"/>
    </source>
</evidence>
<feature type="signal peptide" evidence="1">
    <location>
        <begin position="1"/>
        <end position="20"/>
    </location>
</feature>
<sequence>MKTNFYLVLFILFSTISIQAQYVVTIDAVVLDTDTDQPIPYVNVGFVDQAIGTVSDQNGKVVLEFDENAVGQDATLQISMLGYETLKIKLQDLYARLARTNKIYMRPTITQLEEATLVAAKRRKLMLNKPRGFYNFIGYWKDKKGLGGEIATLIKVRHDDVKLRELNFVVNENESDSLLVRVNVYEEKHNKPGDKLVTENIYHTIKAKHHAQETIDLSPYNIVVQDDFIISIELVEVYGDYIGFSVQGTNRGKAYLRDVSQDSWKKFTNTGMAFTVEASVPADGDFKEREEPKDITLFWDTSLSTKDRDLDKELNFLTQYLAGLKNVDVTLIPFAADKKVAQLFTIKNGNTSNLIAAIRSFRYNGGTNFSNLLTEGHTPDIYLICSDGQATFGDYSNIFNVPIFFINSSKEADRATMQNTCELSGGYLIDLYQSDVDTALKQIRKDQDDFRDFDTTVADMITGTVTQNGQPVQGAIITVQETLIQAQTNVDGNYTIPAEEGQVLRFEFLSMIPETKTVVDRSQPINLSFTSEATVLEEINLKTAVKDTTDSKTMDVLGKKESKRASGTALYTLTNDEFPKSAIYLSDIIRNRLPGVQVFGFGDQATYLIRGVSSFNNQGQPLWIVDGAQYFSPPLFLQPARIASISVISGPAGSARYGNAGRAGVFIVETKKGPKYRDPSELNTLLVKGNDYKETLPTVDPYYKAPAYVNQLKNTKSLDDALATFYTLRANHVNEVPFYQYAATFFYRYNTAIGNEVLSSIADLAWNNPQALRSLAFHLEANEQKEKALLVYLRIFEIQYQSSAQAYLDLARTYMENKRLTESLYIYKRILANDEKGIDFAPILEQAETQFQKFANLYRNYISSEDLPKMFNTVKSVPIKIDLDWSDPMAEFQVQFVNPDNKYYTWSRFYESDPEMIATEIRNGVYSKQFIVDKNFPGKWIVNIQSLNGQYVKENPVYLKYTIYTNYGLPEETKEVKFIKLYNQDTKVTIDTFENQTDS</sequence>
<keyword evidence="3" id="KW-0378">Hydrolase</keyword>
<proteinExistence type="predicted"/>
<feature type="chain" id="PRO_5020679397" evidence="1">
    <location>
        <begin position="21"/>
        <end position="999"/>
    </location>
</feature>
<name>A0A4Q7PMJ3_9FLAO</name>
<dbReference type="SUPFAM" id="SSF49464">
    <property type="entry name" value="Carboxypeptidase regulatory domain-like"/>
    <property type="match status" value="2"/>
</dbReference>
<gene>
    <name evidence="3" type="ORF">EV197_1469</name>
</gene>
<dbReference type="Gene3D" id="1.25.40.10">
    <property type="entry name" value="Tetratricopeptide repeat domain"/>
    <property type="match status" value="1"/>
</dbReference>
<keyword evidence="3" id="KW-0121">Carboxypeptidase</keyword>
<keyword evidence="3" id="KW-0645">Protease</keyword>
<dbReference type="SUPFAM" id="SSF53300">
    <property type="entry name" value="vWA-like"/>
    <property type="match status" value="1"/>
</dbReference>
<dbReference type="SUPFAM" id="SSF48452">
    <property type="entry name" value="TPR-like"/>
    <property type="match status" value="1"/>
</dbReference>
<dbReference type="Gene3D" id="3.40.50.410">
    <property type="entry name" value="von Willebrand factor, type A domain"/>
    <property type="match status" value="1"/>
</dbReference>
<organism evidence="3 4">
    <name type="scientific">Aquimarina brevivitae</name>
    <dbReference type="NCBI Taxonomy" id="323412"/>
    <lineage>
        <taxon>Bacteria</taxon>
        <taxon>Pseudomonadati</taxon>
        <taxon>Bacteroidota</taxon>
        <taxon>Flavobacteriia</taxon>
        <taxon>Flavobacteriales</taxon>
        <taxon>Flavobacteriaceae</taxon>
        <taxon>Aquimarina</taxon>
    </lineage>
</organism>
<dbReference type="SUPFAM" id="SSF56935">
    <property type="entry name" value="Porins"/>
    <property type="match status" value="1"/>
</dbReference>
<keyword evidence="4" id="KW-1185">Reference proteome</keyword>